<protein>
    <submittedName>
        <fullName evidence="1">Uncharacterized protein</fullName>
    </submittedName>
</protein>
<name>A0AAW9TW20_RHIML</name>
<dbReference type="Proteomes" id="UP000429484">
    <property type="component" value="Unassembled WGS sequence"/>
</dbReference>
<comment type="caution">
    <text evidence="1">The sequence shown here is derived from an EMBL/GenBank/DDBJ whole genome shotgun (WGS) entry which is preliminary data.</text>
</comment>
<sequence>MAFDAAQHFAPLFVFSQFRKIEPKGVQSCDRDQTIACCDGQAKRENAAELALTASCWWRADIPPEVCEAYWRDVHESMFAVAPGLWQCCAFQSV</sequence>
<dbReference type="AlphaFoldDB" id="A0AAW9TW20"/>
<gene>
    <name evidence="1" type="ORF">GHK53_21350</name>
</gene>
<accession>A0AAW9TW20</accession>
<proteinExistence type="predicted"/>
<evidence type="ECO:0000313" key="1">
    <source>
        <dbReference type="EMBL" id="MQW35255.1"/>
    </source>
</evidence>
<reference evidence="1 2" key="1">
    <citation type="journal article" date="2013" name="Genome Biol.">
        <title>Comparative genomics of the core and accessory genomes of 48 Sinorhizobium strains comprising five genospecies.</title>
        <authorList>
            <person name="Sugawara M."/>
            <person name="Epstein B."/>
            <person name="Badgley B.D."/>
            <person name="Unno T."/>
            <person name="Xu L."/>
            <person name="Reese J."/>
            <person name="Gyaneshwar P."/>
            <person name="Denny R."/>
            <person name="Mudge J."/>
            <person name="Bharti A.K."/>
            <person name="Farmer A.D."/>
            <person name="May G.D."/>
            <person name="Woodward J.E."/>
            <person name="Medigue C."/>
            <person name="Vallenet D."/>
            <person name="Lajus A."/>
            <person name="Rouy Z."/>
            <person name="Martinez-Vaz B."/>
            <person name="Tiffin P."/>
            <person name="Young N.D."/>
            <person name="Sadowsky M.J."/>
        </authorList>
    </citation>
    <scope>NUCLEOTIDE SEQUENCE [LARGE SCALE GENOMIC DNA]</scope>
    <source>
        <strain evidence="1 2">N6B1</strain>
    </source>
</reference>
<organism evidence="1 2">
    <name type="scientific">Rhizobium meliloti</name>
    <name type="common">Ensifer meliloti</name>
    <name type="synonym">Sinorhizobium meliloti</name>
    <dbReference type="NCBI Taxonomy" id="382"/>
    <lineage>
        <taxon>Bacteria</taxon>
        <taxon>Pseudomonadati</taxon>
        <taxon>Pseudomonadota</taxon>
        <taxon>Alphaproteobacteria</taxon>
        <taxon>Hyphomicrobiales</taxon>
        <taxon>Rhizobiaceae</taxon>
        <taxon>Sinorhizobium/Ensifer group</taxon>
        <taxon>Sinorhizobium</taxon>
    </lineage>
</organism>
<evidence type="ECO:0000313" key="2">
    <source>
        <dbReference type="Proteomes" id="UP000429484"/>
    </source>
</evidence>
<dbReference type="EMBL" id="WISR01000171">
    <property type="protein sequence ID" value="MQW35255.1"/>
    <property type="molecule type" value="Genomic_DNA"/>
</dbReference>